<proteinExistence type="predicted"/>
<reference evidence="3" key="1">
    <citation type="submission" date="2015-07" db="EMBL/GenBank/DDBJ databases">
        <title>Annotation of Plasmodium falciparum IGH-CR14.</title>
        <authorList>
            <consortium name="The Broad Institute Genome Sequencing Platform"/>
            <person name="Volkman S.K."/>
            <person name="Neafsey D.E."/>
            <person name="Dash A.P."/>
            <person name="Chitnis C.E."/>
            <person name="Hartl D.L."/>
            <person name="Young S.K."/>
            <person name="Zeng Q."/>
            <person name="Koehrsen M."/>
            <person name="Alvarado L."/>
            <person name="Berlin A."/>
            <person name="Borenstein D."/>
            <person name="Chapman S.B."/>
            <person name="Chen Z."/>
            <person name="Engels R."/>
            <person name="Freedman E."/>
            <person name="Gellesch M."/>
            <person name="Goldberg J."/>
            <person name="Griggs A."/>
            <person name="Gujja S."/>
            <person name="Heilman E.R."/>
            <person name="Heiman D.I."/>
            <person name="Howarth C."/>
            <person name="Jen D."/>
            <person name="Larson L."/>
            <person name="Mehta T."/>
            <person name="Neiman D."/>
            <person name="Park D."/>
            <person name="Pearson M."/>
            <person name="Roberts A."/>
            <person name="Saif S."/>
            <person name="Shea T."/>
            <person name="Shenoy N."/>
            <person name="Sisk P."/>
            <person name="Stolte C."/>
            <person name="Sykes S."/>
            <person name="Walk T."/>
            <person name="White J."/>
            <person name="Yandava C."/>
            <person name="Haas B."/>
            <person name="Henn M.R."/>
            <person name="Nusbaum C."/>
            <person name="Birren B."/>
        </authorList>
    </citation>
    <scope>NUCLEOTIDE SEQUENCE [LARGE SCALE GENOMIC DNA]</scope>
    <source>
        <strain evidence="3">IGH-CR14</strain>
    </source>
</reference>
<dbReference type="EMBL" id="GG664969">
    <property type="protein sequence ID" value="KNG74095.1"/>
    <property type="molecule type" value="Genomic_DNA"/>
</dbReference>
<evidence type="ECO:0000313" key="2">
    <source>
        <dbReference type="EMBL" id="KNG74095.1"/>
    </source>
</evidence>
<organism evidence="2 3">
    <name type="scientific">Plasmodium falciparum IGH-CR14</name>
    <dbReference type="NCBI Taxonomy" id="580059"/>
    <lineage>
        <taxon>Eukaryota</taxon>
        <taxon>Sar</taxon>
        <taxon>Alveolata</taxon>
        <taxon>Apicomplexa</taxon>
        <taxon>Aconoidasida</taxon>
        <taxon>Haemosporida</taxon>
        <taxon>Plasmodiidae</taxon>
        <taxon>Plasmodium</taxon>
        <taxon>Plasmodium (Laverania)</taxon>
    </lineage>
</organism>
<reference evidence="3" key="2">
    <citation type="submission" date="2015-07" db="EMBL/GenBank/DDBJ databases">
        <title>The genome sequence of Plasmodium falciparum IGH-CR14.</title>
        <authorList>
            <consortium name="The Broad Institute Genome Sequencing Platform"/>
            <person name="Volkman S.K."/>
            <person name="Neafsey D.E."/>
            <person name="Dash A.P."/>
            <person name="Chitnis C.E."/>
            <person name="Hartl D.L."/>
            <person name="Young S.K."/>
            <person name="Kodira C.D."/>
            <person name="Zeng Q."/>
            <person name="Koehrsen M."/>
            <person name="Godfrey P."/>
            <person name="Alvarado L."/>
            <person name="Berlin A."/>
            <person name="Borenstein D."/>
            <person name="Chen Z."/>
            <person name="Engels R."/>
            <person name="Freedman E."/>
            <person name="Gellesch M."/>
            <person name="Goldberg J."/>
            <person name="Griggs A."/>
            <person name="Gujja S."/>
            <person name="Heiman D."/>
            <person name="Hepburn T."/>
            <person name="Howarth C."/>
            <person name="Jen D."/>
            <person name="Larson L."/>
            <person name="Lewis B."/>
            <person name="Mehta T."/>
            <person name="Park D."/>
            <person name="Pearson M."/>
            <person name="Roberts A."/>
            <person name="Saif S."/>
            <person name="Shea T."/>
            <person name="Shenoy N."/>
            <person name="Sisk P."/>
            <person name="Stolte C."/>
            <person name="Sykes S."/>
            <person name="Walk T."/>
            <person name="White J."/>
            <person name="Yandava C."/>
            <person name="Wirth D.F."/>
            <person name="Nusbaum C."/>
            <person name="Birren B."/>
        </authorList>
    </citation>
    <scope>NUCLEOTIDE SEQUENCE [LARGE SCALE GENOMIC DNA]</scope>
    <source>
        <strain evidence="3">IGH-CR14</strain>
    </source>
</reference>
<feature type="compositionally biased region" description="Polar residues" evidence="1">
    <location>
        <begin position="543"/>
        <end position="557"/>
    </location>
</feature>
<dbReference type="AlphaFoldDB" id="A0A0L1I4G2"/>
<gene>
    <name evidence="2" type="ORF">PFMG_00291</name>
</gene>
<sequence length="742" mass="89240">MYDKRKKKNLYNKYIINGMGKKIHIKIKKEKNYIGKKLKNIHKDKHNMKLHISNIKYENKLEKKHSFEEEIKNNEDTGFCDISFIPFINDNFHINYGAIMENLNSQYFKYIYIIDNIKKNEKYQPSFKLKTVQNHSHQNKKNNNLIYTNLEKQNDTHTNINNYLQEYKSSVNVTSNENFKINNAASYNRLIILDDQSGKKKLLENVRKNSLVKGWIYKLDFEQKCFFIKIYSIKNDIYDDEKVQFIKTDNEKNDNFIYACLPFEFINKYEFLQCLNINGLSTQNFQHLIGTNICAHIFHDSDYINTHFQNILNNCYVHFFITFNSKYYYKNEAVGFLSNVLTNNLIVSRKNNQNNGDNNDANNYEYNGANNENNNVHHNDDNNNHYNYNMVDLFDNLLNNFKSLLYSSKKFFNITNLNYKKEFLQLHHSNISSHIHFHCRNMSDQLYVGNIITLKQNLIWANEKFLEAFKIYRNNSKYFAFLKNFFNFDFSYIHNGKYVYVYEQNNFVIEYDKTNNNMLNNIKKCQREKNDTHGTDNDKTTHNEYYNYSKGTYSSTTKNERVDEKYSSSNTDSSVNPKKKKKKKFDKNYINYYQKLNHKEKYIFKNVIFLNPNLYKSKWIYDFLNCIKLTINLNDQHVLANFLLSLVLLELSCYSESFLFLYRIFKIKKAFLESYKLKKIIFSVFIKQLKKYVKGNILWNVIINFQKYDLFNMTEQNSEEYCTNIFKRNKFIYINDMSVLYI</sequence>
<feature type="compositionally biased region" description="Polar residues" evidence="1">
    <location>
        <begin position="567"/>
        <end position="576"/>
    </location>
</feature>
<feature type="region of interest" description="Disordered" evidence="1">
    <location>
        <begin position="528"/>
        <end position="580"/>
    </location>
</feature>
<evidence type="ECO:0000313" key="3">
    <source>
        <dbReference type="Proteomes" id="UP000054562"/>
    </source>
</evidence>
<name>A0A0L1I4G2_PLAFA</name>
<protein>
    <submittedName>
        <fullName evidence="2">Uncharacterized protein</fullName>
    </submittedName>
</protein>
<feature type="compositionally biased region" description="Basic and acidic residues" evidence="1">
    <location>
        <begin position="528"/>
        <end position="542"/>
    </location>
</feature>
<evidence type="ECO:0000256" key="1">
    <source>
        <dbReference type="SAM" id="MobiDB-lite"/>
    </source>
</evidence>
<dbReference type="OrthoDB" id="372302at2759"/>
<accession>A0A0L1I4G2</accession>
<dbReference type="Proteomes" id="UP000054562">
    <property type="component" value="Unassembled WGS sequence"/>
</dbReference>